<dbReference type="OrthoDB" id="338531at2759"/>
<evidence type="ECO:0000256" key="1">
    <source>
        <dbReference type="SAM" id="MobiDB-lite"/>
    </source>
</evidence>
<evidence type="ECO:0000313" key="4">
    <source>
        <dbReference type="EMBL" id="GIQ82500.1"/>
    </source>
</evidence>
<dbReference type="EMBL" id="BDIP01000505">
    <property type="protein sequence ID" value="GIQ81824.1"/>
    <property type="molecule type" value="Genomic_DNA"/>
</dbReference>
<comment type="caution">
    <text evidence="3">The sequence shown here is derived from an EMBL/GenBank/DDBJ whole genome shotgun (WGS) entry which is preliminary data.</text>
</comment>
<dbReference type="Gene3D" id="1.10.150.60">
    <property type="entry name" value="ARID DNA-binding domain"/>
    <property type="match status" value="1"/>
</dbReference>
<dbReference type="SUPFAM" id="SSF46774">
    <property type="entry name" value="ARID-like"/>
    <property type="match status" value="1"/>
</dbReference>
<keyword evidence="5" id="KW-1185">Reference proteome</keyword>
<accession>A0A9K3GFC5</accession>
<evidence type="ECO:0000259" key="2">
    <source>
        <dbReference type="PROSITE" id="PS51011"/>
    </source>
</evidence>
<sequence length="748" mass="79801">AAMRMSRNDPQILNWNADLCMFWRNNSVHVSTWPRIGARDVDLYQLYRAISSEGGLNKVLLDGGFPRIARQLRYSHPEHCPGQLIRICYEKTLFLFEQQALFSQRASQEQIRYVRMVWLKYPRDWTSDTPSDPSEAQAIRELASTAPFNDHRATPVPTHVLSEEAAQTRDVLAPSQLRTVMDQCQTAVACGSLRGQADVTSALDRVEAWLAGGAARAHPSTLRRDVLPDSVDVTIRKGPGRRPKGASKFATIPPIAPVPAVGPHLPADGLTGTAGLGSLGVALLKEAVSWVADASDAPPLSVPPVPPVPTADRHRWVGDTLLRVVRVAGALGTATQAAVVKDTSLIGVLFSLASGISHPAILQQRTPCSVFPPSLPHSLPPSLGEEAVLALIPLAPAPIHLDSLPIDPGVVLKSLLAPPFSLPRVYLLAQLLTSTRNLQALQMGTRPHDMISGLRSVLSQCAPDSLYAQRAYLDCKPGQGDGDGETAPAVPPFHPPGYPPHGSGAPSRLSVPCPPLPLSQRVQAVLSSAGPLREGVGPNRGWVGHTRTGLAHLPVPLHPLASHLALSRLAIQCMHGMCQDNQSRRIGNRDTSSIYASLLATDTVLVERLTRCVDMGTDAMVPTLHSVRHLYLADIHLGPKGGGVGMGGATFIAPVTSTRTKLCYSSPDADLAQLLLPLRQDAALMVVQSLRLCAVDAVLLLGALRRVTALPTKALLLLVSLWEAGEAGKAGAGDAVARAAKVVLEDTQ</sequence>
<reference evidence="3 5" key="2">
    <citation type="journal article" date="2018" name="PLoS ONE">
        <title>The draft genome of Kipferlia bialata reveals reductive genome evolution in fornicate parasites.</title>
        <authorList>
            <person name="Tanifuji G."/>
            <person name="Takabayashi S."/>
            <person name="Kume K."/>
            <person name="Takagi M."/>
            <person name="Nakayama T."/>
            <person name="Kamikawa R."/>
            <person name="Inagaki Y."/>
            <person name="Hashimoto T."/>
        </authorList>
    </citation>
    <scope>NUCLEOTIDE SEQUENCE [LARGE SCALE GENOMIC DNA]</scope>
    <source>
        <strain evidence="3">NY0173</strain>
    </source>
</reference>
<dbReference type="CDD" id="cd16100">
    <property type="entry name" value="ARID"/>
    <property type="match status" value="1"/>
</dbReference>
<dbReference type="SMART" id="SM00501">
    <property type="entry name" value="BRIGHT"/>
    <property type="match status" value="1"/>
</dbReference>
<reference evidence="3" key="1">
    <citation type="submission" date="2016-10" db="EMBL/GenBank/DDBJ databases">
        <authorList>
            <person name="Tanifuji G."/>
            <person name="Kume K."/>
            <person name="Nakayama T."/>
            <person name="Takabayashi S."/>
            <person name="Hashimoto T."/>
        </authorList>
    </citation>
    <scope>NUCLEOTIDE SEQUENCE</scope>
    <source>
        <strain evidence="3">NY0173</strain>
    </source>
</reference>
<dbReference type="PROSITE" id="PS51011">
    <property type="entry name" value="ARID"/>
    <property type="match status" value="1"/>
</dbReference>
<dbReference type="EMBL" id="BDIP01000717">
    <property type="protein sequence ID" value="GIQ82500.1"/>
    <property type="molecule type" value="Genomic_DNA"/>
</dbReference>
<feature type="non-terminal residue" evidence="3">
    <location>
        <position position="1"/>
    </location>
</feature>
<feature type="region of interest" description="Disordered" evidence="1">
    <location>
        <begin position="477"/>
        <end position="508"/>
    </location>
</feature>
<dbReference type="Proteomes" id="UP000265618">
    <property type="component" value="Unassembled WGS sequence"/>
</dbReference>
<dbReference type="GO" id="GO:0003677">
    <property type="term" value="F:DNA binding"/>
    <property type="evidence" value="ECO:0007669"/>
    <property type="project" value="InterPro"/>
</dbReference>
<proteinExistence type="predicted"/>
<dbReference type="Pfam" id="PF01388">
    <property type="entry name" value="ARID"/>
    <property type="match status" value="1"/>
</dbReference>
<organism evidence="3 5">
    <name type="scientific">Kipferlia bialata</name>
    <dbReference type="NCBI Taxonomy" id="797122"/>
    <lineage>
        <taxon>Eukaryota</taxon>
        <taxon>Metamonada</taxon>
        <taxon>Carpediemonas-like organisms</taxon>
        <taxon>Kipferlia</taxon>
    </lineage>
</organism>
<protein>
    <recommendedName>
        <fullName evidence="2">ARID domain-containing protein</fullName>
    </recommendedName>
</protein>
<evidence type="ECO:0000313" key="5">
    <source>
        <dbReference type="Proteomes" id="UP000265618"/>
    </source>
</evidence>
<evidence type="ECO:0000313" key="3">
    <source>
        <dbReference type="EMBL" id="GIQ81824.1"/>
    </source>
</evidence>
<dbReference type="InterPro" id="IPR036431">
    <property type="entry name" value="ARID_dom_sf"/>
</dbReference>
<feature type="domain" description="ARID" evidence="2">
    <location>
        <begin position="9"/>
        <end position="101"/>
    </location>
</feature>
<gene>
    <name evidence="3" type="ORF">KIPB_002848</name>
    <name evidence="4" type="ORF">KIPB_003654</name>
</gene>
<dbReference type="AlphaFoldDB" id="A0A9K3GFC5"/>
<dbReference type="SMART" id="SM01014">
    <property type="entry name" value="ARID"/>
    <property type="match status" value="1"/>
</dbReference>
<dbReference type="InterPro" id="IPR001606">
    <property type="entry name" value="ARID_dom"/>
</dbReference>
<feature type="compositionally biased region" description="Pro residues" evidence="1">
    <location>
        <begin position="489"/>
        <end position="499"/>
    </location>
</feature>
<name>A0A9K3GFC5_9EUKA</name>